<feature type="domain" description="Acetyl-CoA dehydrogenase-like C-terminal" evidence="9">
    <location>
        <begin position="468"/>
        <end position="615"/>
    </location>
</feature>
<dbReference type="InterPro" id="IPR046373">
    <property type="entry name" value="Acyl-CoA_Oxase/DH_mid-dom_sf"/>
</dbReference>
<evidence type="ECO:0000256" key="4">
    <source>
        <dbReference type="ARBA" id="ARBA00022827"/>
    </source>
</evidence>
<dbReference type="Pfam" id="PF02770">
    <property type="entry name" value="Acyl-CoA_dh_M"/>
    <property type="match status" value="1"/>
</dbReference>
<dbReference type="Gene3D" id="1.10.540.10">
    <property type="entry name" value="Acyl-CoA dehydrogenase/oxidase, N-terminal domain"/>
    <property type="match status" value="1"/>
</dbReference>
<evidence type="ECO:0000259" key="8">
    <source>
        <dbReference type="Pfam" id="PF02771"/>
    </source>
</evidence>
<evidence type="ECO:0000256" key="2">
    <source>
        <dbReference type="ARBA" id="ARBA00009347"/>
    </source>
</evidence>
<reference evidence="10" key="1">
    <citation type="submission" date="2019-03" db="EMBL/GenBank/DDBJ databases">
        <authorList>
            <person name="Hao L."/>
        </authorList>
    </citation>
    <scope>NUCLEOTIDE SEQUENCE</scope>
</reference>
<name>A0A485M2V4_9ZZZZ</name>
<evidence type="ECO:0000313" key="10">
    <source>
        <dbReference type="EMBL" id="VFU13291.1"/>
    </source>
</evidence>
<evidence type="ECO:0000256" key="1">
    <source>
        <dbReference type="ARBA" id="ARBA00001974"/>
    </source>
</evidence>
<evidence type="ECO:0000256" key="3">
    <source>
        <dbReference type="ARBA" id="ARBA00022630"/>
    </source>
</evidence>
<keyword evidence="3" id="KW-0285">Flavoprotein</keyword>
<dbReference type="InterPro" id="IPR009100">
    <property type="entry name" value="AcylCoA_DH/oxidase_NM_dom_sf"/>
</dbReference>
<gene>
    <name evidence="10" type="primary">fadE</name>
    <name evidence="10" type="ORF">SCFA_170014</name>
</gene>
<dbReference type="InterPro" id="IPR036250">
    <property type="entry name" value="AcylCo_DH-like_C"/>
</dbReference>
<dbReference type="GO" id="GO:0050660">
    <property type="term" value="F:flavin adenine dinucleotide binding"/>
    <property type="evidence" value="ECO:0007669"/>
    <property type="project" value="InterPro"/>
</dbReference>
<dbReference type="InterPro" id="IPR037069">
    <property type="entry name" value="AcylCoA_DH/ox_N_sf"/>
</dbReference>
<evidence type="ECO:0000259" key="9">
    <source>
        <dbReference type="Pfam" id="PF12806"/>
    </source>
</evidence>
<feature type="domain" description="Acyl-CoA dehydrogenase/oxidase C-terminal" evidence="6">
    <location>
        <begin position="284"/>
        <end position="455"/>
    </location>
</feature>
<dbReference type="PANTHER" id="PTHR42803:SF1">
    <property type="entry name" value="BROAD-SPECIFICITY LINEAR ACYL-COA DEHYDROGENASE FADE5"/>
    <property type="match status" value="1"/>
</dbReference>
<dbReference type="InterPro" id="IPR025878">
    <property type="entry name" value="Acyl-CoA_dh-like_C_dom"/>
</dbReference>
<dbReference type="Pfam" id="PF12806">
    <property type="entry name" value="Acyl-CoA_dh_C"/>
    <property type="match status" value="1"/>
</dbReference>
<evidence type="ECO:0000259" key="7">
    <source>
        <dbReference type="Pfam" id="PF02770"/>
    </source>
</evidence>
<dbReference type="GO" id="GO:0005886">
    <property type="term" value="C:plasma membrane"/>
    <property type="evidence" value="ECO:0007669"/>
    <property type="project" value="TreeGrafter"/>
</dbReference>
<dbReference type="Gene3D" id="2.40.110.10">
    <property type="entry name" value="Butyryl-CoA Dehydrogenase, subunit A, domain 2"/>
    <property type="match status" value="1"/>
</dbReference>
<comment type="similarity">
    <text evidence="2">Belongs to the acyl-CoA dehydrogenase family.</text>
</comment>
<dbReference type="EC" id="1.3.8.1" evidence="10"/>
<dbReference type="EMBL" id="CAADRM010000078">
    <property type="protein sequence ID" value="VFU13291.1"/>
    <property type="molecule type" value="Genomic_DNA"/>
</dbReference>
<dbReference type="InterPro" id="IPR006091">
    <property type="entry name" value="Acyl-CoA_Oxase/DH_mid-dom"/>
</dbReference>
<feature type="domain" description="Acyl-CoA oxidase/dehydrogenase middle" evidence="7">
    <location>
        <begin position="161"/>
        <end position="269"/>
    </location>
</feature>
<dbReference type="InterPro" id="IPR013786">
    <property type="entry name" value="AcylCoA_DH/ox_N"/>
</dbReference>
<keyword evidence="4" id="KW-0274">FAD</keyword>
<accession>A0A485M2V4</accession>
<dbReference type="Gene3D" id="1.20.140.10">
    <property type="entry name" value="Butyryl-CoA Dehydrogenase, subunit A, domain 3"/>
    <property type="match status" value="1"/>
</dbReference>
<dbReference type="SUPFAM" id="SSF56645">
    <property type="entry name" value="Acyl-CoA dehydrogenase NM domain-like"/>
    <property type="match status" value="1"/>
</dbReference>
<evidence type="ECO:0000256" key="5">
    <source>
        <dbReference type="ARBA" id="ARBA00023002"/>
    </source>
</evidence>
<protein>
    <submittedName>
        <fullName evidence="10">Acyl-CoA dehydrogenases</fullName>
        <ecNumber evidence="10">1.3.8.1</ecNumber>
    </submittedName>
</protein>
<dbReference type="InterPro" id="IPR009075">
    <property type="entry name" value="AcylCo_DH/oxidase_C"/>
</dbReference>
<proteinExistence type="inferred from homology"/>
<dbReference type="GO" id="GO:0016937">
    <property type="term" value="F:short-chain fatty acyl-CoA dehydrogenase activity"/>
    <property type="evidence" value="ECO:0007669"/>
    <property type="project" value="UniProtKB-EC"/>
</dbReference>
<dbReference type="AlphaFoldDB" id="A0A485M2V4"/>
<dbReference type="PANTHER" id="PTHR42803">
    <property type="entry name" value="ACYL-COA DEHYDROGENASE"/>
    <property type="match status" value="1"/>
</dbReference>
<keyword evidence="5 10" id="KW-0560">Oxidoreductase</keyword>
<evidence type="ECO:0000259" key="6">
    <source>
        <dbReference type="Pfam" id="PF00441"/>
    </source>
</evidence>
<dbReference type="Pfam" id="PF00441">
    <property type="entry name" value="Acyl-CoA_dh_1"/>
    <property type="match status" value="1"/>
</dbReference>
<organism evidence="10">
    <name type="scientific">anaerobic digester metagenome</name>
    <dbReference type="NCBI Taxonomy" id="1263854"/>
    <lineage>
        <taxon>unclassified sequences</taxon>
        <taxon>metagenomes</taxon>
        <taxon>ecological metagenomes</taxon>
    </lineage>
</organism>
<dbReference type="InterPro" id="IPR052166">
    <property type="entry name" value="Diverse_Acyl-CoA_DH"/>
</dbReference>
<comment type="cofactor">
    <cofactor evidence="1">
        <name>FAD</name>
        <dbReference type="ChEBI" id="CHEBI:57692"/>
    </cofactor>
</comment>
<dbReference type="Pfam" id="PF02771">
    <property type="entry name" value="Acyl-CoA_dh_N"/>
    <property type="match status" value="1"/>
</dbReference>
<sequence length="622" mass="69357">MANLILDERDQQFILYEMLGVEKLCGYEKYADFSRDMFDMILTEAQKIAVEEILPTLAEGDKEGCTLKDGKVTVPACYQRVFKLFREGGWIGMSFPPEEGGQGLPESVKTAAIDWFYHNFAFVAYPFATEGAAHLILTYGTEEQKRKYMDKMVQGIWGGTMALTEPNAGSDLGNMSTKAIRQPDGTFRIKGTKIFITGGDHDLVENIVHPVLARIEGDPAGTKGISIFLVPKYLVNEDGSLGRRNDYEIANIEHKMGIKGSATCLINFGDNNECYAELLGEERQGMKIMFQMMNEARLAVGMQGLASGSIAYLHALQYTKERLQGSSLMEFKNPEAPRVPIIQHPDVRRMLLWMKSAVDSMRALAYFTAYCFDMEHVSTDEAEKDKWLGFAEVLTPIVKAYCSDIGFRVTETAMQCYGGYGFCCEYPVEQFMRDEKIASIYEGANGIQALDLIGRKLGMKKGAYFMNLLGEMNSTIARYKDLNNVRDFAPEVQKAVNTLAEMGLFLATCGKQGKFLVPINNAYPFLMMMGKVVSGWFLLWQAGVAQQKLDELAKANGVDQGNAEAWGRFIKGNKNAAFYAGKVYSARFFAKNILPEVDAAATAIKNEDMSILEIPEESFASY</sequence>
<dbReference type="SUPFAM" id="SSF47203">
    <property type="entry name" value="Acyl-CoA dehydrogenase C-terminal domain-like"/>
    <property type="match status" value="1"/>
</dbReference>
<feature type="domain" description="Acyl-CoA dehydrogenase/oxidase N-terminal" evidence="8">
    <location>
        <begin position="39"/>
        <end position="155"/>
    </location>
</feature>